<evidence type="ECO:0000256" key="3">
    <source>
        <dbReference type="ARBA" id="ARBA00023242"/>
    </source>
</evidence>
<feature type="compositionally biased region" description="Low complexity" evidence="5">
    <location>
        <begin position="1019"/>
        <end position="1030"/>
    </location>
</feature>
<dbReference type="Pfam" id="PF25785">
    <property type="entry name" value="TPR"/>
    <property type="match status" value="1"/>
</dbReference>
<reference evidence="8" key="1">
    <citation type="journal article" date="2013" name="Nature">
        <title>Pan genome of the phytoplankton Emiliania underpins its global distribution.</title>
        <authorList>
            <person name="Read B.A."/>
            <person name="Kegel J."/>
            <person name="Klute M.J."/>
            <person name="Kuo A."/>
            <person name="Lefebvre S.C."/>
            <person name="Maumus F."/>
            <person name="Mayer C."/>
            <person name="Miller J."/>
            <person name="Monier A."/>
            <person name="Salamov A."/>
            <person name="Young J."/>
            <person name="Aguilar M."/>
            <person name="Claverie J.M."/>
            <person name="Frickenhaus S."/>
            <person name="Gonzalez K."/>
            <person name="Herman E.K."/>
            <person name="Lin Y.C."/>
            <person name="Napier J."/>
            <person name="Ogata H."/>
            <person name="Sarno A.F."/>
            <person name="Shmutz J."/>
            <person name="Schroeder D."/>
            <person name="de Vargas C."/>
            <person name="Verret F."/>
            <person name="von Dassow P."/>
            <person name="Valentin K."/>
            <person name="Van de Peer Y."/>
            <person name="Wheeler G."/>
            <person name="Dacks J.B."/>
            <person name="Delwiche C.F."/>
            <person name="Dyhrman S.T."/>
            <person name="Glockner G."/>
            <person name="John U."/>
            <person name="Richards T."/>
            <person name="Worden A.Z."/>
            <person name="Zhang X."/>
            <person name="Grigoriev I.V."/>
            <person name="Allen A.E."/>
            <person name="Bidle K."/>
            <person name="Borodovsky M."/>
            <person name="Bowler C."/>
            <person name="Brownlee C."/>
            <person name="Cock J.M."/>
            <person name="Elias M."/>
            <person name="Gladyshev V.N."/>
            <person name="Groth M."/>
            <person name="Guda C."/>
            <person name="Hadaegh A."/>
            <person name="Iglesias-Rodriguez M.D."/>
            <person name="Jenkins J."/>
            <person name="Jones B.M."/>
            <person name="Lawson T."/>
            <person name="Leese F."/>
            <person name="Lindquist E."/>
            <person name="Lobanov A."/>
            <person name="Lomsadze A."/>
            <person name="Malik S.B."/>
            <person name="Marsh M.E."/>
            <person name="Mackinder L."/>
            <person name="Mock T."/>
            <person name="Mueller-Roeber B."/>
            <person name="Pagarete A."/>
            <person name="Parker M."/>
            <person name="Probert I."/>
            <person name="Quesneville H."/>
            <person name="Raines C."/>
            <person name="Rensing S.A."/>
            <person name="Riano-Pachon D.M."/>
            <person name="Richier S."/>
            <person name="Rokitta S."/>
            <person name="Shiraiwa Y."/>
            <person name="Soanes D.M."/>
            <person name="van der Giezen M."/>
            <person name="Wahlund T.M."/>
            <person name="Williams B."/>
            <person name="Wilson W."/>
            <person name="Wolfe G."/>
            <person name="Wurch L.L."/>
        </authorList>
    </citation>
    <scope>NUCLEOTIDE SEQUENCE</scope>
</reference>
<evidence type="ECO:0000256" key="4">
    <source>
        <dbReference type="SAM" id="Coils"/>
    </source>
</evidence>
<feature type="region of interest" description="Disordered" evidence="5">
    <location>
        <begin position="570"/>
        <end position="590"/>
    </location>
</feature>
<comment type="subcellular location">
    <subcellularLocation>
        <location evidence="1">Nucleus</location>
    </subcellularLocation>
</comment>
<feature type="coiled-coil region" evidence="4">
    <location>
        <begin position="805"/>
        <end position="869"/>
    </location>
</feature>
<feature type="region of interest" description="Disordered" evidence="5">
    <location>
        <begin position="423"/>
        <end position="473"/>
    </location>
</feature>
<dbReference type="STRING" id="2903.R1CNT2"/>
<feature type="compositionally biased region" description="Basic and acidic residues" evidence="5">
    <location>
        <begin position="428"/>
        <end position="464"/>
    </location>
</feature>
<sequence>MPCDASQLTRTDLYGKYVEAVEAVAAAVRGKEEAEAELTAVVREVQAKAPRILEMRRQYEELVAAHDGLSTRLHAAMVEGEAAAAHAAALETKLAASDSEIGALRAENADLSRQLQLVLHEAQRRAAAETPRQRSGGTAYGLAALRAPPPTPASGVPPPLFGMGGAGSPATPLAPAPFGGAAVEAEAPADLATPGGVISARLVPFRDVAEMQQRNAELLRAMRRLGDAHETALREKEQAASTAVAAAMAEVEELRATAAKQQQARHRAAGRTGTASVAAHKRHVSAAAETEAAFAAQLARAQEAERVALQAKAAAEARATVLEARVQSQADVLASGGQEAAAAHETSATLSSQLLELQRALRERGEALAAAQADARREAGRAELEREQVSLLRAAEQRQRHEMQEQARSAAQLRELLSHLQEMQKSQVHAEEVTSGRLQGENERLQREWLEAKAATSREEERSAKAAAEAPQQLTVDSRMASRKLAAAAEEREVVEGQLSAARDEAAALRTQRKRAEEGLAAEKAHSAQYRALAAAAEKERDEQLQLSSQLKESLEARVAEAEAARSAAEERVAGIQQTEGSRRAEAESLRSQLSAAKQAEAAAEAKAAEIVGSADAVASEHAAALEALRVQLEAARGAEERAVAKYRAELQNHSADTLELAKAKEAATSATADAQAAAARLGEQTTQLETLRQARDAARAEVETRDSATALLAVVQRDKELLAKKVALAELEELERHREATQVRLSEALSKARELQLLRDSNAMMASREASREAALAAAKKEVAERKAALEPLRVAVASKAAEAEALAGQVETLSKESKEWQERVRKLLAKDKSTVAAEQHDKLVEEKSALAAQLQAASAAKEKAEGELTAAITLQERLRKAGGTFKTQAKERERERDAEREAKAAESGRAAAASLAEAQAKSEGADKAEAALRTELAAAKELSQKYLRGYRQAKEQLTSKTRELEALKSGARKAATGGSYYKVVDGVRYDAGLLDLAEELAAAGGGSIDAAAAQRLAEAAADGPGPADGDQEADVEEGEVD</sequence>
<keyword evidence="3" id="KW-0539">Nucleus</keyword>
<feature type="region of interest" description="Disordered" evidence="5">
    <location>
        <begin position="885"/>
        <end position="925"/>
    </location>
</feature>
<feature type="compositionally biased region" description="Pro residues" evidence="5">
    <location>
        <begin position="147"/>
        <end position="160"/>
    </location>
</feature>
<evidence type="ECO:0000259" key="6">
    <source>
        <dbReference type="Pfam" id="PF25785"/>
    </source>
</evidence>
<dbReference type="PaxDb" id="2903-EOD24613"/>
<accession>A0A0D3JM78</accession>
<dbReference type="PANTHER" id="PTHR18898:SF2">
    <property type="entry name" value="NUCLEOPROTEIN TPR"/>
    <property type="match status" value="1"/>
</dbReference>
<evidence type="ECO:0000313" key="8">
    <source>
        <dbReference type="Proteomes" id="UP000013827"/>
    </source>
</evidence>
<dbReference type="GO" id="GO:0017056">
    <property type="term" value="F:structural constituent of nuclear pore"/>
    <property type="evidence" value="ECO:0007669"/>
    <property type="project" value="TreeGrafter"/>
</dbReference>
<proteinExistence type="predicted"/>
<reference evidence="7" key="2">
    <citation type="submission" date="2024-10" db="UniProtKB">
        <authorList>
            <consortium name="EnsemblProtists"/>
        </authorList>
    </citation>
    <scope>IDENTIFICATION</scope>
</reference>
<dbReference type="EnsemblProtists" id="EOD24613">
    <property type="protein sequence ID" value="EOD24613"/>
    <property type="gene ID" value="EMIHUDRAFT_450545"/>
</dbReference>
<dbReference type="InterPro" id="IPR057974">
    <property type="entry name" value="NUA/TPR/MLP1-2-like_dom"/>
</dbReference>
<dbReference type="HOGENOM" id="CLU_292307_0_0_1"/>
<feature type="region of interest" description="Disordered" evidence="5">
    <location>
        <begin position="142"/>
        <end position="168"/>
    </location>
</feature>
<feature type="region of interest" description="Disordered" evidence="5">
    <location>
        <begin position="1019"/>
        <end position="1043"/>
    </location>
</feature>
<evidence type="ECO:0000256" key="1">
    <source>
        <dbReference type="ARBA" id="ARBA00004123"/>
    </source>
</evidence>
<organism evidence="7 8">
    <name type="scientific">Emiliania huxleyi (strain CCMP1516)</name>
    <dbReference type="NCBI Taxonomy" id="280463"/>
    <lineage>
        <taxon>Eukaryota</taxon>
        <taxon>Haptista</taxon>
        <taxon>Haptophyta</taxon>
        <taxon>Prymnesiophyceae</taxon>
        <taxon>Isochrysidales</taxon>
        <taxon>Noelaerhabdaceae</taxon>
        <taxon>Emiliania</taxon>
    </lineage>
</organism>
<dbReference type="RefSeq" id="XP_005777042.1">
    <property type="nucleotide sequence ID" value="XM_005776985.1"/>
</dbReference>
<feature type="compositionally biased region" description="Low complexity" evidence="5">
    <location>
        <begin position="909"/>
        <end position="924"/>
    </location>
</feature>
<dbReference type="Proteomes" id="UP000013827">
    <property type="component" value="Unassembled WGS sequence"/>
</dbReference>
<dbReference type="GO" id="GO:0005643">
    <property type="term" value="C:nuclear pore"/>
    <property type="evidence" value="ECO:0007669"/>
    <property type="project" value="TreeGrafter"/>
</dbReference>
<dbReference type="GeneID" id="17270160"/>
<feature type="compositionally biased region" description="Basic and acidic residues" evidence="5">
    <location>
        <begin position="890"/>
        <end position="908"/>
    </location>
</feature>
<name>A0A0D3JM78_EMIH1</name>
<evidence type="ECO:0000313" key="7">
    <source>
        <dbReference type="EnsemblProtists" id="EOD24613"/>
    </source>
</evidence>
<protein>
    <recommendedName>
        <fullName evidence="6">NUA/TPR/MLP1-2-like domain-containing protein</fullName>
    </recommendedName>
</protein>
<feature type="domain" description="NUA/TPR/MLP1-2-like" evidence="6">
    <location>
        <begin position="185"/>
        <end position="231"/>
    </location>
</feature>
<feature type="coiled-coil region" evidence="4">
    <location>
        <begin position="682"/>
        <end position="752"/>
    </location>
</feature>
<keyword evidence="2 4" id="KW-0175">Coiled coil</keyword>
<dbReference type="GO" id="GO:0006406">
    <property type="term" value="P:mRNA export from nucleus"/>
    <property type="evidence" value="ECO:0007669"/>
    <property type="project" value="TreeGrafter"/>
</dbReference>
<dbReference type="PANTHER" id="PTHR18898">
    <property type="entry name" value="NUCLEOPROTEIN TPR-RELATED"/>
    <property type="match status" value="1"/>
</dbReference>
<feature type="coiled-coil region" evidence="4">
    <location>
        <begin position="927"/>
        <end position="972"/>
    </location>
</feature>
<evidence type="ECO:0000256" key="2">
    <source>
        <dbReference type="ARBA" id="ARBA00023054"/>
    </source>
</evidence>
<keyword evidence="8" id="KW-1185">Reference proteome</keyword>
<feature type="coiled-coil region" evidence="4">
    <location>
        <begin position="208"/>
        <end position="264"/>
    </location>
</feature>
<evidence type="ECO:0000256" key="5">
    <source>
        <dbReference type="SAM" id="MobiDB-lite"/>
    </source>
</evidence>
<dbReference type="KEGG" id="ehx:EMIHUDRAFT_450545"/>
<dbReference type="eggNOG" id="KOG4674">
    <property type="taxonomic scope" value="Eukaryota"/>
</dbReference>
<feature type="compositionally biased region" description="Acidic residues" evidence="5">
    <location>
        <begin position="1031"/>
        <end position="1043"/>
    </location>
</feature>
<dbReference type="AlphaFoldDB" id="A0A0D3JM78"/>